<feature type="compositionally biased region" description="Low complexity" evidence="5">
    <location>
        <begin position="19"/>
        <end position="29"/>
    </location>
</feature>
<evidence type="ECO:0000256" key="2">
    <source>
        <dbReference type="ARBA" id="ARBA00022980"/>
    </source>
</evidence>
<protein>
    <recommendedName>
        <fullName evidence="4">Large ribosomal subunit protein uL23</fullName>
    </recommendedName>
</protein>
<proteinExistence type="inferred from homology"/>
<dbReference type="GO" id="GO:0006412">
    <property type="term" value="P:translation"/>
    <property type="evidence" value="ECO:0007669"/>
    <property type="project" value="UniProtKB-UniRule"/>
</dbReference>
<dbReference type="SUPFAM" id="SSF54189">
    <property type="entry name" value="Ribosomal proteins S24e, L23 and L15e"/>
    <property type="match status" value="1"/>
</dbReference>
<comment type="subunit">
    <text evidence="4">Part of the 50S ribosomal subunit. Contacts protein L29, and trigger factor when it is bound to the ribosome.</text>
</comment>
<dbReference type="Proteomes" id="UP000034054">
    <property type="component" value="Unassembled WGS sequence"/>
</dbReference>
<keyword evidence="4" id="KW-0694">RNA-binding</keyword>
<reference evidence="6 7" key="1">
    <citation type="journal article" date="2015" name="Nature">
        <title>rRNA introns, odd ribosomes, and small enigmatic genomes across a large radiation of phyla.</title>
        <authorList>
            <person name="Brown C.T."/>
            <person name="Hug L.A."/>
            <person name="Thomas B.C."/>
            <person name="Sharon I."/>
            <person name="Castelle C.J."/>
            <person name="Singh A."/>
            <person name="Wilkins M.J."/>
            <person name="Williams K.H."/>
            <person name="Banfield J.F."/>
        </authorList>
    </citation>
    <scope>NUCLEOTIDE SEQUENCE [LARGE SCALE GENOMIC DNA]</scope>
</reference>
<dbReference type="InterPro" id="IPR012678">
    <property type="entry name" value="Ribosomal_uL23/eL15/eS24_sf"/>
</dbReference>
<dbReference type="GO" id="GO:0003735">
    <property type="term" value="F:structural constituent of ribosome"/>
    <property type="evidence" value="ECO:0007669"/>
    <property type="project" value="InterPro"/>
</dbReference>
<dbReference type="Pfam" id="PF00276">
    <property type="entry name" value="Ribosomal_L23"/>
    <property type="match status" value="1"/>
</dbReference>
<dbReference type="EMBL" id="LCRH01000001">
    <property type="protein sequence ID" value="KKW33503.1"/>
    <property type="molecule type" value="Genomic_DNA"/>
</dbReference>
<dbReference type="Gene3D" id="3.30.70.330">
    <property type="match status" value="1"/>
</dbReference>
<feature type="region of interest" description="Disordered" evidence="5">
    <location>
        <begin position="1"/>
        <end position="30"/>
    </location>
</feature>
<dbReference type="InterPro" id="IPR013025">
    <property type="entry name" value="Ribosomal_uL23-like"/>
</dbReference>
<organism evidence="6 7">
    <name type="scientific">Candidatus Uhrbacteria bacterium GW2011_GWA2_52_8d</name>
    <dbReference type="NCBI Taxonomy" id="1618979"/>
    <lineage>
        <taxon>Bacteria</taxon>
        <taxon>Candidatus Uhriibacteriota</taxon>
    </lineage>
</organism>
<evidence type="ECO:0000256" key="1">
    <source>
        <dbReference type="ARBA" id="ARBA00006700"/>
    </source>
</evidence>
<dbReference type="GO" id="GO:1990904">
    <property type="term" value="C:ribonucleoprotein complex"/>
    <property type="evidence" value="ECO:0007669"/>
    <property type="project" value="UniProtKB-KW"/>
</dbReference>
<comment type="function">
    <text evidence="4">One of the early assembly proteins it binds 23S rRNA. One of the proteins that surrounds the polypeptide exit tunnel on the outside of the ribosome. Forms the main docking site for trigger factor binding to the ribosome.</text>
</comment>
<feature type="compositionally biased region" description="Basic residues" evidence="5">
    <location>
        <begin position="1"/>
        <end position="10"/>
    </location>
</feature>
<comment type="similarity">
    <text evidence="1 4">Belongs to the universal ribosomal protein uL23 family.</text>
</comment>
<evidence type="ECO:0000256" key="5">
    <source>
        <dbReference type="SAM" id="MobiDB-lite"/>
    </source>
</evidence>
<dbReference type="GO" id="GO:0019843">
    <property type="term" value="F:rRNA binding"/>
    <property type="evidence" value="ECO:0007669"/>
    <property type="project" value="UniProtKB-UniRule"/>
</dbReference>
<dbReference type="PANTHER" id="PTHR11620">
    <property type="entry name" value="60S RIBOSOMAL PROTEIN L23A"/>
    <property type="match status" value="1"/>
</dbReference>
<dbReference type="InterPro" id="IPR012677">
    <property type="entry name" value="Nucleotide-bd_a/b_plait_sf"/>
</dbReference>
<keyword evidence="3 4" id="KW-0687">Ribonucleoprotein</keyword>
<comment type="caution">
    <text evidence="6">The sequence shown here is derived from an EMBL/GenBank/DDBJ whole genome shotgun (WGS) entry which is preliminary data.</text>
</comment>
<dbReference type="NCBIfam" id="NF004363">
    <property type="entry name" value="PRK05738.2-4"/>
    <property type="match status" value="1"/>
</dbReference>
<sequence>MGIFNRLKKTKATEEKPSSQKVSESSVASGARIGVDTSDVIVKPLISEKSAILAGVNQYVFVVRKDANRIQVRSAMKMMYGVSPLSINILNVRGKKVRFGRREGVRSDWKKAIITLPAGQTINVYEGV</sequence>
<evidence type="ECO:0000313" key="6">
    <source>
        <dbReference type="EMBL" id="KKW33503.1"/>
    </source>
</evidence>
<keyword evidence="4" id="KW-0699">rRNA-binding</keyword>
<evidence type="ECO:0000313" key="7">
    <source>
        <dbReference type="Proteomes" id="UP000034054"/>
    </source>
</evidence>
<dbReference type="HAMAP" id="MF_01369_B">
    <property type="entry name" value="Ribosomal_uL23_B"/>
    <property type="match status" value="1"/>
</dbReference>
<accession>A0A0G1XQF7</accession>
<dbReference type="AlphaFoldDB" id="A0A0G1XQF7"/>
<gene>
    <name evidence="4" type="primary">rplW</name>
    <name evidence="6" type="ORF">UY76_C0001G0022</name>
</gene>
<keyword evidence="2 4" id="KW-0689">Ribosomal protein</keyword>
<dbReference type="GO" id="GO:0005840">
    <property type="term" value="C:ribosome"/>
    <property type="evidence" value="ECO:0007669"/>
    <property type="project" value="UniProtKB-KW"/>
</dbReference>
<evidence type="ECO:0000256" key="3">
    <source>
        <dbReference type="ARBA" id="ARBA00023274"/>
    </source>
</evidence>
<evidence type="ECO:0000256" key="4">
    <source>
        <dbReference type="HAMAP-Rule" id="MF_01369"/>
    </source>
</evidence>
<name>A0A0G1XQF7_9BACT</name>